<accession>A0AAE1P5C3</accession>
<reference evidence="2" key="1">
    <citation type="submission" date="2023-11" db="EMBL/GenBank/DDBJ databases">
        <title>Genome assemblies of two species of porcelain crab, Petrolisthes cinctipes and Petrolisthes manimaculis (Anomura: Porcellanidae).</title>
        <authorList>
            <person name="Angst P."/>
        </authorList>
    </citation>
    <scope>NUCLEOTIDE SEQUENCE</scope>
    <source>
        <strain evidence="2">PB745_02</strain>
        <tissue evidence="2">Gill</tissue>
    </source>
</reference>
<dbReference type="EMBL" id="JAWZYT010002831">
    <property type="protein sequence ID" value="KAK4301748.1"/>
    <property type="molecule type" value="Genomic_DNA"/>
</dbReference>
<dbReference type="AlphaFoldDB" id="A0AAE1P5C3"/>
<evidence type="ECO:0000313" key="3">
    <source>
        <dbReference type="Proteomes" id="UP001292094"/>
    </source>
</evidence>
<feature type="region of interest" description="Disordered" evidence="1">
    <location>
        <begin position="29"/>
        <end position="63"/>
    </location>
</feature>
<protein>
    <submittedName>
        <fullName evidence="2">Uncharacterized protein</fullName>
    </submittedName>
</protein>
<sequence length="95" mass="11211">MEVKAMDGRDVGCKMEAEQMEQTWDVKVEMDEEEGKRGRKKRTKSLRKGSLRKWESEETGYTQRRNDIEDLRAHRDWQRRGGREGATEGIHTEIS</sequence>
<evidence type="ECO:0000313" key="2">
    <source>
        <dbReference type="EMBL" id="KAK4301748.1"/>
    </source>
</evidence>
<organism evidence="2 3">
    <name type="scientific">Petrolisthes manimaculis</name>
    <dbReference type="NCBI Taxonomy" id="1843537"/>
    <lineage>
        <taxon>Eukaryota</taxon>
        <taxon>Metazoa</taxon>
        <taxon>Ecdysozoa</taxon>
        <taxon>Arthropoda</taxon>
        <taxon>Crustacea</taxon>
        <taxon>Multicrustacea</taxon>
        <taxon>Malacostraca</taxon>
        <taxon>Eumalacostraca</taxon>
        <taxon>Eucarida</taxon>
        <taxon>Decapoda</taxon>
        <taxon>Pleocyemata</taxon>
        <taxon>Anomura</taxon>
        <taxon>Galatheoidea</taxon>
        <taxon>Porcellanidae</taxon>
        <taxon>Petrolisthes</taxon>
    </lineage>
</organism>
<evidence type="ECO:0000256" key="1">
    <source>
        <dbReference type="SAM" id="MobiDB-lite"/>
    </source>
</evidence>
<proteinExistence type="predicted"/>
<keyword evidence="3" id="KW-1185">Reference proteome</keyword>
<gene>
    <name evidence="2" type="ORF">Pmani_026129</name>
</gene>
<name>A0AAE1P5C3_9EUCA</name>
<comment type="caution">
    <text evidence="2">The sequence shown here is derived from an EMBL/GenBank/DDBJ whole genome shotgun (WGS) entry which is preliminary data.</text>
</comment>
<dbReference type="Proteomes" id="UP001292094">
    <property type="component" value="Unassembled WGS sequence"/>
</dbReference>
<feature type="compositionally biased region" description="Basic residues" evidence="1">
    <location>
        <begin position="37"/>
        <end position="51"/>
    </location>
</feature>